<reference evidence="5 6" key="1">
    <citation type="journal article" date="2024" name="Nat. Commun.">
        <title>Phylogenomics reveals the evolutionary origins of lichenization in chlorophyte algae.</title>
        <authorList>
            <person name="Puginier C."/>
            <person name="Libourel C."/>
            <person name="Otte J."/>
            <person name="Skaloud P."/>
            <person name="Haon M."/>
            <person name="Grisel S."/>
            <person name="Petersen M."/>
            <person name="Berrin J.G."/>
            <person name="Delaux P.M."/>
            <person name="Dal Grande F."/>
            <person name="Keller J."/>
        </authorList>
    </citation>
    <scope>NUCLEOTIDE SEQUENCE [LARGE SCALE GENOMIC DNA]</scope>
    <source>
        <strain evidence="5 6">SAG 2145</strain>
    </source>
</reference>
<name>A0AAW1S9M8_9CHLO</name>
<dbReference type="GO" id="GO:0008233">
    <property type="term" value="F:peptidase activity"/>
    <property type="evidence" value="ECO:0007669"/>
    <property type="project" value="UniProtKB-KW"/>
</dbReference>
<evidence type="ECO:0000256" key="2">
    <source>
        <dbReference type="ARBA" id="ARBA00022670"/>
    </source>
</evidence>
<keyword evidence="3" id="KW-0378">Hydrolase</keyword>
<comment type="similarity">
    <text evidence="1">Belongs to the DeSI family.</text>
</comment>
<dbReference type="InterPro" id="IPR008580">
    <property type="entry name" value="PPPDE_dom"/>
</dbReference>
<dbReference type="Pfam" id="PF05903">
    <property type="entry name" value="Peptidase_C97"/>
    <property type="match status" value="1"/>
</dbReference>
<proteinExistence type="inferred from homology"/>
<dbReference type="PANTHER" id="PTHR36897:SF2">
    <property type="entry name" value="OS10G0350800 PROTEIN"/>
    <property type="match status" value="1"/>
</dbReference>
<evidence type="ECO:0000259" key="4">
    <source>
        <dbReference type="Pfam" id="PF05903"/>
    </source>
</evidence>
<dbReference type="PANTHER" id="PTHR36897">
    <property type="entry name" value="OS10G0351100-LIKE PROTEIN"/>
    <property type="match status" value="1"/>
</dbReference>
<comment type="caution">
    <text evidence="5">The sequence shown here is derived from an EMBL/GenBank/DDBJ whole genome shotgun (WGS) entry which is preliminary data.</text>
</comment>
<organism evidence="5 6">
    <name type="scientific">Apatococcus lobatus</name>
    <dbReference type="NCBI Taxonomy" id="904363"/>
    <lineage>
        <taxon>Eukaryota</taxon>
        <taxon>Viridiplantae</taxon>
        <taxon>Chlorophyta</taxon>
        <taxon>core chlorophytes</taxon>
        <taxon>Trebouxiophyceae</taxon>
        <taxon>Chlorellales</taxon>
        <taxon>Chlorellaceae</taxon>
        <taxon>Apatococcus</taxon>
    </lineage>
</organism>
<sequence>MLAYHRHYQWRVSDRTLTATLKPWAAKGSKSRATLEAQSSLDQSTRQVTPYPLSFSVLQARAKARCLTLSAKPFGPFYSIRCTDDISGNIVGTSSGFVVSLLGLQHCDKMEIYNRRLAKDSRQRIRAGPLGLGLLVGLAVLSYGLECGCTTAEILAIYDEDEQHRRLVAYYERVLSFTRLREVGNNGLRDLPDLLLCLPRMSGSGDLDLQAALFLQLEENVCAHYQAAGLKQASRSSFGSPAAEDLPEVLQRASEGLCCSYARAGLSKSQPIADHSNGLIPVMLRKKACVNIPHLYRLLLRAFHSKAEDLHDFDFHYSLVVGDLDYHFNSRDGVHCKPAHAATVRTDTYLGHTCMSPDGVRAAAAHLQATKFTAGSYHPLDNCCIHFAETLCHACLGTSIPAHVLAIPERARQHISELVWPDAANPRQSWLPAFGRLWPSSG</sequence>
<evidence type="ECO:0000313" key="5">
    <source>
        <dbReference type="EMBL" id="KAK9842815.1"/>
    </source>
</evidence>
<gene>
    <name evidence="5" type="ORF">WJX74_002774</name>
</gene>
<dbReference type="GO" id="GO:0006508">
    <property type="term" value="P:proteolysis"/>
    <property type="evidence" value="ECO:0007669"/>
    <property type="project" value="UniProtKB-KW"/>
</dbReference>
<dbReference type="Gene3D" id="3.90.1720.30">
    <property type="entry name" value="PPPDE domains"/>
    <property type="match status" value="1"/>
</dbReference>
<dbReference type="Proteomes" id="UP001438707">
    <property type="component" value="Unassembled WGS sequence"/>
</dbReference>
<dbReference type="InterPro" id="IPR042266">
    <property type="entry name" value="PPPDE_sf"/>
</dbReference>
<accession>A0AAW1S9M8</accession>
<evidence type="ECO:0000256" key="3">
    <source>
        <dbReference type="ARBA" id="ARBA00022801"/>
    </source>
</evidence>
<protein>
    <recommendedName>
        <fullName evidence="4">PPPDE domain-containing protein</fullName>
    </recommendedName>
</protein>
<evidence type="ECO:0000313" key="6">
    <source>
        <dbReference type="Proteomes" id="UP001438707"/>
    </source>
</evidence>
<dbReference type="AlphaFoldDB" id="A0AAW1S9M8"/>
<keyword evidence="6" id="KW-1185">Reference proteome</keyword>
<keyword evidence="2" id="KW-0645">Protease</keyword>
<evidence type="ECO:0000256" key="1">
    <source>
        <dbReference type="ARBA" id="ARBA00008140"/>
    </source>
</evidence>
<feature type="domain" description="PPPDE" evidence="4">
    <location>
        <begin position="315"/>
        <end position="412"/>
    </location>
</feature>
<dbReference type="EMBL" id="JALJOS010000002">
    <property type="protein sequence ID" value="KAK9842815.1"/>
    <property type="molecule type" value="Genomic_DNA"/>
</dbReference>